<sequence>MGETPLAVLEICRVPSAVTYALAEALKAGGQGGVLTAFEMGPSPVRKKFNRLLGQNELQDHVTIMPVRKSYHWALQRLINDERRPRFDICVLNGNRRWDAVALTAYLADILLRPGGLMIAPGLKWSIESSPYFQRQTAQLAEYDKDEIAAHPLELVRDTVLPRLNYRIIEEPNCPQVLFARKPK</sequence>
<dbReference type="AlphaFoldDB" id="A0A1M5P153"/>
<accession>A0A1M5P153</accession>
<dbReference type="InterPro" id="IPR029063">
    <property type="entry name" value="SAM-dependent_MTases_sf"/>
</dbReference>
<evidence type="ECO:0008006" key="3">
    <source>
        <dbReference type="Google" id="ProtNLM"/>
    </source>
</evidence>
<gene>
    <name evidence="1" type="ORF">SAMN04488044_1685</name>
</gene>
<reference evidence="2" key="1">
    <citation type="submission" date="2016-11" db="EMBL/GenBank/DDBJ databases">
        <authorList>
            <person name="Varghese N."/>
            <person name="Submissions S."/>
        </authorList>
    </citation>
    <scope>NUCLEOTIDE SEQUENCE [LARGE SCALE GENOMIC DNA]</scope>
    <source>
        <strain evidence="2">DSM 28223</strain>
    </source>
</reference>
<dbReference type="EMBL" id="FQWM01000002">
    <property type="protein sequence ID" value="SHG95502.1"/>
    <property type="molecule type" value="Genomic_DNA"/>
</dbReference>
<protein>
    <recommendedName>
        <fullName evidence="3">Methyltransferase</fullName>
    </recommendedName>
</protein>
<name>A0A1M5P153_9RHOB</name>
<proteinExistence type="predicted"/>
<dbReference type="STRING" id="870908.SAMN04488044_1685"/>
<keyword evidence="2" id="KW-1185">Reference proteome</keyword>
<dbReference type="Gene3D" id="3.40.50.150">
    <property type="entry name" value="Vaccinia Virus protein VP39"/>
    <property type="match status" value="1"/>
</dbReference>
<evidence type="ECO:0000313" key="2">
    <source>
        <dbReference type="Proteomes" id="UP000184211"/>
    </source>
</evidence>
<dbReference type="Proteomes" id="UP000184211">
    <property type="component" value="Unassembled WGS sequence"/>
</dbReference>
<organism evidence="1 2">
    <name type="scientific">Cognatishimia maritima</name>
    <dbReference type="NCBI Taxonomy" id="870908"/>
    <lineage>
        <taxon>Bacteria</taxon>
        <taxon>Pseudomonadati</taxon>
        <taxon>Pseudomonadota</taxon>
        <taxon>Alphaproteobacteria</taxon>
        <taxon>Rhodobacterales</taxon>
        <taxon>Paracoccaceae</taxon>
        <taxon>Cognatishimia</taxon>
    </lineage>
</organism>
<evidence type="ECO:0000313" key="1">
    <source>
        <dbReference type="EMBL" id="SHG95502.1"/>
    </source>
</evidence>